<reference evidence="11" key="2">
    <citation type="journal article" date="2018" name="BMC Genomics">
        <title>Genomic insights into host adaptation between the wheat stripe rust pathogen (Puccinia striiformis f. sp. tritici) and the barley stripe rust pathogen (Puccinia striiformis f. sp. hordei).</title>
        <authorList>
            <person name="Xia C."/>
            <person name="Wang M."/>
            <person name="Yin C."/>
            <person name="Cornejo O.E."/>
            <person name="Hulbert S.H."/>
            <person name="Chen X."/>
        </authorList>
    </citation>
    <scope>NUCLEOTIDE SEQUENCE [LARGE SCALE GENOMIC DNA]</scope>
    <source>
        <strain evidence="11">93TX-2</strain>
    </source>
</reference>
<keyword evidence="3" id="KW-0808">Transferase</keyword>
<evidence type="ECO:0000256" key="4">
    <source>
        <dbReference type="ARBA" id="ARBA00022741"/>
    </source>
</evidence>
<dbReference type="InterPro" id="IPR018934">
    <property type="entry name" value="RIO_dom"/>
</dbReference>
<sequence>MDVHYLACIGVPNLGMPPLHTQATTKIYTIGETRKMDIASGQFEDAAEDLIVATEHASKPQELIPHQATPTLTTNGLIYDIEAEVSEDKADASIDNEHQQDDDFFEQDLDVVNGQDWETLLGVKMPYPDLTRRYNRLRQTVTFTTQNRHSQQTATTPAVLPATNQKRTTTVLDTLTVTPHSTVIQKDKVNDQSISLTSKFANKLSLGEVNTTSTRKGGFERLNHTNQADRATNKQVLNPRPRLVLFKMLGRGLVDRIEGCISTGKEANVYHAITLVDPFTAAPSESDISLAMKICKTIWSSTIEINTLQENSDSDRDTLNKILKRWSNYGQRKRWRNLKRLIMYHQCKLVHANSSEYNILYHDDHLFITDSISILHTEEELIELVQKLISSPQPQSVQDGAKTVELTHEASKSTKILDHERSEENNTNEAVF</sequence>
<dbReference type="Pfam" id="PF01163">
    <property type="entry name" value="RIO1"/>
    <property type="match status" value="1"/>
</dbReference>
<dbReference type="VEuPathDB" id="FungiDB:PSHT_08855"/>
<evidence type="ECO:0000256" key="6">
    <source>
        <dbReference type="ARBA" id="ARBA00022840"/>
    </source>
</evidence>
<evidence type="ECO:0000259" key="9">
    <source>
        <dbReference type="SMART" id="SM00090"/>
    </source>
</evidence>
<name>A0A2S4VKR0_9BASI</name>
<evidence type="ECO:0000256" key="7">
    <source>
        <dbReference type="ARBA" id="ARBA00047899"/>
    </source>
</evidence>
<evidence type="ECO:0000313" key="10">
    <source>
        <dbReference type="EMBL" id="POW10146.1"/>
    </source>
</evidence>
<accession>A0A2S4VKR0</accession>
<keyword evidence="4" id="KW-0547">Nucleotide-binding</keyword>
<dbReference type="VEuPathDB" id="FungiDB:PSTT_14835"/>
<keyword evidence="2" id="KW-0723">Serine/threonine-protein kinase</keyword>
<comment type="caution">
    <text evidence="10">The sequence shown here is derived from an EMBL/GenBank/DDBJ whole genome shotgun (WGS) entry which is preliminary data.</text>
</comment>
<evidence type="ECO:0000256" key="1">
    <source>
        <dbReference type="ARBA" id="ARBA00012513"/>
    </source>
</evidence>
<dbReference type="SMART" id="SM00090">
    <property type="entry name" value="RIO"/>
    <property type="match status" value="1"/>
</dbReference>
<comment type="catalytic activity">
    <reaction evidence="7">
        <text>L-threonyl-[protein] + ATP = O-phospho-L-threonyl-[protein] + ADP + H(+)</text>
        <dbReference type="Rhea" id="RHEA:46608"/>
        <dbReference type="Rhea" id="RHEA-COMP:11060"/>
        <dbReference type="Rhea" id="RHEA-COMP:11605"/>
        <dbReference type="ChEBI" id="CHEBI:15378"/>
        <dbReference type="ChEBI" id="CHEBI:30013"/>
        <dbReference type="ChEBI" id="CHEBI:30616"/>
        <dbReference type="ChEBI" id="CHEBI:61977"/>
        <dbReference type="ChEBI" id="CHEBI:456216"/>
        <dbReference type="EC" id="2.7.11.1"/>
    </reaction>
</comment>
<evidence type="ECO:0000256" key="5">
    <source>
        <dbReference type="ARBA" id="ARBA00022777"/>
    </source>
</evidence>
<gene>
    <name evidence="10" type="ORF">PSHT_08855</name>
</gene>
<reference evidence="10 11" key="1">
    <citation type="submission" date="2017-12" db="EMBL/GenBank/DDBJ databases">
        <title>Gene loss provides genomic basis for host adaptation in cereal stripe rust fungi.</title>
        <authorList>
            <person name="Xia C."/>
        </authorList>
    </citation>
    <scope>NUCLEOTIDE SEQUENCE [LARGE SCALE GENOMIC DNA]</scope>
    <source>
        <strain evidence="10 11">93TX-2</strain>
    </source>
</reference>
<keyword evidence="5" id="KW-0418">Kinase</keyword>
<reference evidence="11" key="3">
    <citation type="journal article" date="2018" name="Mol. Plant Microbe Interact.">
        <title>Genome sequence resources for the wheat stripe rust pathogen (Puccinia striiformis f. sp. tritici) and the barley stripe rust pathogen (Puccinia striiformis f. sp. hordei).</title>
        <authorList>
            <person name="Xia C."/>
            <person name="Wang M."/>
            <person name="Yin C."/>
            <person name="Cornejo O.E."/>
            <person name="Hulbert S.H."/>
            <person name="Chen X."/>
        </authorList>
    </citation>
    <scope>NUCLEOTIDE SEQUENCE [LARGE SCALE GENOMIC DNA]</scope>
    <source>
        <strain evidence="11">93TX-2</strain>
    </source>
</reference>
<keyword evidence="6" id="KW-0067">ATP-binding</keyword>
<dbReference type="AlphaFoldDB" id="A0A2S4VKR0"/>
<evidence type="ECO:0000256" key="2">
    <source>
        <dbReference type="ARBA" id="ARBA00022527"/>
    </source>
</evidence>
<dbReference type="EMBL" id="PKSM01000121">
    <property type="protein sequence ID" value="POW10146.1"/>
    <property type="molecule type" value="Genomic_DNA"/>
</dbReference>
<organism evidence="10 11">
    <name type="scientific">Puccinia striiformis</name>
    <dbReference type="NCBI Taxonomy" id="27350"/>
    <lineage>
        <taxon>Eukaryota</taxon>
        <taxon>Fungi</taxon>
        <taxon>Dikarya</taxon>
        <taxon>Basidiomycota</taxon>
        <taxon>Pucciniomycotina</taxon>
        <taxon>Pucciniomycetes</taxon>
        <taxon>Pucciniales</taxon>
        <taxon>Pucciniaceae</taxon>
        <taxon>Puccinia</taxon>
    </lineage>
</organism>
<proteinExistence type="predicted"/>
<dbReference type="Proteomes" id="UP000238274">
    <property type="component" value="Unassembled WGS sequence"/>
</dbReference>
<dbReference type="GO" id="GO:0004674">
    <property type="term" value="F:protein serine/threonine kinase activity"/>
    <property type="evidence" value="ECO:0007669"/>
    <property type="project" value="UniProtKB-KW"/>
</dbReference>
<dbReference type="InterPro" id="IPR051272">
    <property type="entry name" value="RIO-type_Ser/Thr_kinase"/>
</dbReference>
<dbReference type="PANTHER" id="PTHR45723">
    <property type="entry name" value="SERINE/THREONINE-PROTEIN KINASE RIO1"/>
    <property type="match status" value="1"/>
</dbReference>
<dbReference type="EC" id="2.7.11.1" evidence="1"/>
<dbReference type="InterPro" id="IPR000687">
    <property type="entry name" value="RIO_kinase"/>
</dbReference>
<keyword evidence="11" id="KW-1185">Reference proteome</keyword>
<dbReference type="Gene3D" id="3.30.200.20">
    <property type="entry name" value="Phosphorylase Kinase, domain 1"/>
    <property type="match status" value="1"/>
</dbReference>
<comment type="catalytic activity">
    <reaction evidence="8">
        <text>L-seryl-[protein] + ATP = O-phospho-L-seryl-[protein] + ADP + H(+)</text>
        <dbReference type="Rhea" id="RHEA:17989"/>
        <dbReference type="Rhea" id="RHEA-COMP:9863"/>
        <dbReference type="Rhea" id="RHEA-COMP:11604"/>
        <dbReference type="ChEBI" id="CHEBI:15378"/>
        <dbReference type="ChEBI" id="CHEBI:29999"/>
        <dbReference type="ChEBI" id="CHEBI:30616"/>
        <dbReference type="ChEBI" id="CHEBI:83421"/>
        <dbReference type="ChEBI" id="CHEBI:456216"/>
        <dbReference type="EC" id="2.7.11.1"/>
    </reaction>
</comment>
<feature type="domain" description="RIO kinase" evidence="9">
    <location>
        <begin position="226"/>
        <end position="390"/>
    </location>
</feature>
<evidence type="ECO:0000256" key="8">
    <source>
        <dbReference type="ARBA" id="ARBA00048679"/>
    </source>
</evidence>
<feature type="non-terminal residue" evidence="10">
    <location>
        <position position="432"/>
    </location>
</feature>
<evidence type="ECO:0000256" key="3">
    <source>
        <dbReference type="ARBA" id="ARBA00022679"/>
    </source>
</evidence>
<dbReference type="GO" id="GO:0005524">
    <property type="term" value="F:ATP binding"/>
    <property type="evidence" value="ECO:0007669"/>
    <property type="project" value="UniProtKB-KW"/>
</dbReference>
<protein>
    <recommendedName>
        <fullName evidence="1">non-specific serine/threonine protein kinase</fullName>
        <ecNumber evidence="1">2.7.11.1</ecNumber>
    </recommendedName>
</protein>
<dbReference type="OrthoDB" id="205248at2759"/>
<evidence type="ECO:0000313" key="11">
    <source>
        <dbReference type="Proteomes" id="UP000238274"/>
    </source>
</evidence>